<dbReference type="PROSITE" id="PS50305">
    <property type="entry name" value="SIRTUIN"/>
    <property type="match status" value="1"/>
</dbReference>
<keyword evidence="6" id="KW-0234">DNA repair</keyword>
<dbReference type="EC" id="2.3.1.286" evidence="1"/>
<dbReference type="EMBL" id="JACASE010000016">
    <property type="protein sequence ID" value="KAF6402451.1"/>
    <property type="molecule type" value="Genomic_DNA"/>
</dbReference>
<dbReference type="GO" id="GO:0070403">
    <property type="term" value="F:NAD+ binding"/>
    <property type="evidence" value="ECO:0007669"/>
    <property type="project" value="InterPro"/>
</dbReference>
<accession>A0A7J8BVI8</accession>
<dbReference type="InterPro" id="IPR026590">
    <property type="entry name" value="Ssirtuin_cat_dom"/>
</dbReference>
<evidence type="ECO:0000256" key="3">
    <source>
        <dbReference type="ARBA" id="ARBA00022723"/>
    </source>
</evidence>
<dbReference type="Gene3D" id="2.20.28.200">
    <property type="match status" value="1"/>
</dbReference>
<dbReference type="PANTHER" id="PTHR11085:SF12">
    <property type="entry name" value="NAD-DEPENDENT PROTEIN DEACYLASE SIRTUIN-6"/>
    <property type="match status" value="1"/>
</dbReference>
<feature type="region of interest" description="Disordered" evidence="10">
    <location>
        <begin position="260"/>
        <end position="332"/>
    </location>
</feature>
<keyword evidence="6" id="KW-0227">DNA damage</keyword>
<feature type="domain" description="Deacetylase sirtuin-type" evidence="11">
    <location>
        <begin position="27"/>
        <end position="245"/>
    </location>
</feature>
<dbReference type="Pfam" id="PF02146">
    <property type="entry name" value="SIR2"/>
    <property type="match status" value="1"/>
</dbReference>
<name>A0A7J8BVI8_ROUAE</name>
<comment type="caution">
    <text evidence="12">The sequence shown here is derived from an EMBL/GenBank/DDBJ whole genome shotgun (WGS) entry which is preliminary data.</text>
</comment>
<dbReference type="AlphaFoldDB" id="A0A7J8BVI8"/>
<dbReference type="Proteomes" id="UP000593571">
    <property type="component" value="Unassembled WGS sequence"/>
</dbReference>
<keyword evidence="4" id="KW-0862">Zinc</keyword>
<dbReference type="SUPFAM" id="SSF52467">
    <property type="entry name" value="DHS-like NAD/FAD-binding domain"/>
    <property type="match status" value="1"/>
</dbReference>
<dbReference type="GO" id="GO:0003714">
    <property type="term" value="F:transcription corepressor activity"/>
    <property type="evidence" value="ECO:0007669"/>
    <property type="project" value="TreeGrafter"/>
</dbReference>
<evidence type="ECO:0000313" key="13">
    <source>
        <dbReference type="Proteomes" id="UP000593571"/>
    </source>
</evidence>
<dbReference type="Gene3D" id="3.40.50.1220">
    <property type="entry name" value="TPP-binding domain"/>
    <property type="match status" value="2"/>
</dbReference>
<reference evidence="12 13" key="1">
    <citation type="journal article" date="2020" name="Nature">
        <title>Six reference-quality genomes reveal evolution of bat adaptations.</title>
        <authorList>
            <person name="Jebb D."/>
            <person name="Huang Z."/>
            <person name="Pippel M."/>
            <person name="Hughes G.M."/>
            <person name="Lavrichenko K."/>
            <person name="Devanna P."/>
            <person name="Winkler S."/>
            <person name="Jermiin L.S."/>
            <person name="Skirmuntt E.C."/>
            <person name="Katzourakis A."/>
            <person name="Burkitt-Gray L."/>
            <person name="Ray D.A."/>
            <person name="Sullivan K.A.M."/>
            <person name="Roscito J.G."/>
            <person name="Kirilenko B.M."/>
            <person name="Davalos L.M."/>
            <person name="Corthals A.P."/>
            <person name="Power M.L."/>
            <person name="Jones G."/>
            <person name="Ransome R.D."/>
            <person name="Dechmann D.K.N."/>
            <person name="Locatelli A.G."/>
            <person name="Puechmaille S.J."/>
            <person name="Fedrigo O."/>
            <person name="Jarvis E.D."/>
            <person name="Hiller M."/>
            <person name="Vernes S.C."/>
            <person name="Myers E.W."/>
            <person name="Teeling E.C."/>
        </authorList>
    </citation>
    <scope>NUCLEOTIDE SEQUENCE [LARGE SCALE GENOMIC DNA]</scope>
    <source>
        <strain evidence="12">MRouAeg1</strain>
        <tissue evidence="12">Muscle</tissue>
    </source>
</reference>
<dbReference type="GO" id="GO:0046872">
    <property type="term" value="F:metal ion binding"/>
    <property type="evidence" value="ECO:0007669"/>
    <property type="project" value="UniProtKB-KW"/>
</dbReference>
<evidence type="ECO:0000256" key="6">
    <source>
        <dbReference type="ARBA" id="ARBA00023204"/>
    </source>
</evidence>
<evidence type="ECO:0000256" key="9">
    <source>
        <dbReference type="PROSITE-ProRule" id="PRU00236"/>
    </source>
</evidence>
<keyword evidence="5" id="KW-0520">NAD</keyword>
<keyword evidence="13" id="KW-1185">Reference proteome</keyword>
<dbReference type="FunFam" id="3.40.50.1220:FF:000038">
    <property type="entry name" value="NAD-dependent protein deacetylase sirtuin-6 isoform X2"/>
    <property type="match status" value="1"/>
</dbReference>
<comment type="catalytic activity">
    <reaction evidence="8">
        <text>N(6)-acetyl-L-lysyl-[protein] + NAD(+) + H2O = 2''-O-acetyl-ADP-D-ribose + nicotinamide + L-lysyl-[protein]</text>
        <dbReference type="Rhea" id="RHEA:43636"/>
        <dbReference type="Rhea" id="RHEA-COMP:9752"/>
        <dbReference type="Rhea" id="RHEA-COMP:10731"/>
        <dbReference type="ChEBI" id="CHEBI:15377"/>
        <dbReference type="ChEBI" id="CHEBI:17154"/>
        <dbReference type="ChEBI" id="CHEBI:29969"/>
        <dbReference type="ChEBI" id="CHEBI:57540"/>
        <dbReference type="ChEBI" id="CHEBI:61930"/>
        <dbReference type="ChEBI" id="CHEBI:83767"/>
        <dbReference type="EC" id="2.3.1.286"/>
    </reaction>
    <physiologicalReaction direction="left-to-right" evidence="8">
        <dbReference type="Rhea" id="RHEA:43637"/>
    </physiologicalReaction>
</comment>
<dbReference type="FunFam" id="3.40.50.1220:FF:000029">
    <property type="entry name" value="NAD-dependent protein deacetylase sirtuin-6 isoform X2"/>
    <property type="match status" value="1"/>
</dbReference>
<dbReference type="InterPro" id="IPR029035">
    <property type="entry name" value="DHS-like_NAD/FAD-binding_dom"/>
</dbReference>
<evidence type="ECO:0000256" key="5">
    <source>
        <dbReference type="ARBA" id="ARBA00023027"/>
    </source>
</evidence>
<sequence>MSVNYAAGLSPYADKGKCGLPEIFDTPEELERKVWELAKLVWQSSNVVFHTGAGISTASGIPDFRGPHGVWTMEERGLAPKFDTTFESARPTQTHMALVQLERVGLLHFLVSQNVDGLHMRSGFPRDKLAELHGNMFVEECVKCKMQYIRDTVVGSMGLKATGRLCTAAKARGLRACRNADLSVTLGTSLQIRPSGNLPLATKRRGGRLVIVNLQPTKHDRQADLRIHGYVDVVMAQLMRHLGLEIPAWDGPRVLHRALPPLPRPPAPTLQPKEEPPAQLNGPEPASPKEEPTVECLAQHNGTGPASLKREPPDSAGPRGPLKRVKAEVAPS</sequence>
<dbReference type="InterPro" id="IPR003000">
    <property type="entry name" value="Sirtuin"/>
</dbReference>
<dbReference type="GO" id="GO:0046969">
    <property type="term" value="F:histone H3K9 deacetylase activity, NAD-dependent"/>
    <property type="evidence" value="ECO:0007669"/>
    <property type="project" value="TreeGrafter"/>
</dbReference>
<comment type="similarity">
    <text evidence="7">Belongs to the sirtuin family. Class IV subfamily.</text>
</comment>
<keyword evidence="2" id="KW-0808">Transferase</keyword>
<protein>
    <recommendedName>
        <fullName evidence="1">protein acetyllysine N-acetyltransferase</fullName>
        <ecNumber evidence="1">2.3.1.286</ecNumber>
    </recommendedName>
</protein>
<feature type="compositionally biased region" description="Pro residues" evidence="10">
    <location>
        <begin position="260"/>
        <end position="269"/>
    </location>
</feature>
<comment type="caution">
    <text evidence="9">Lacks conserved residue(s) required for the propagation of feature annotation.</text>
</comment>
<evidence type="ECO:0000313" key="12">
    <source>
        <dbReference type="EMBL" id="KAF6402451.1"/>
    </source>
</evidence>
<dbReference type="GO" id="GO:0006281">
    <property type="term" value="P:DNA repair"/>
    <property type="evidence" value="ECO:0007669"/>
    <property type="project" value="UniProtKB-KW"/>
</dbReference>
<keyword evidence="3" id="KW-0479">Metal-binding</keyword>
<organism evidence="12 13">
    <name type="scientific">Rousettus aegyptiacus</name>
    <name type="common">Egyptian fruit bat</name>
    <name type="synonym">Pteropus aegyptiacus</name>
    <dbReference type="NCBI Taxonomy" id="9407"/>
    <lineage>
        <taxon>Eukaryota</taxon>
        <taxon>Metazoa</taxon>
        <taxon>Chordata</taxon>
        <taxon>Craniata</taxon>
        <taxon>Vertebrata</taxon>
        <taxon>Euteleostomi</taxon>
        <taxon>Mammalia</taxon>
        <taxon>Eutheria</taxon>
        <taxon>Laurasiatheria</taxon>
        <taxon>Chiroptera</taxon>
        <taxon>Yinpterochiroptera</taxon>
        <taxon>Pteropodoidea</taxon>
        <taxon>Pteropodidae</taxon>
        <taxon>Rousettinae</taxon>
        <taxon>Rousettus</taxon>
    </lineage>
</organism>
<evidence type="ECO:0000256" key="8">
    <source>
        <dbReference type="ARBA" id="ARBA00050163"/>
    </source>
</evidence>
<evidence type="ECO:0000256" key="10">
    <source>
        <dbReference type="SAM" id="MobiDB-lite"/>
    </source>
</evidence>
<dbReference type="GO" id="GO:0005634">
    <property type="term" value="C:nucleus"/>
    <property type="evidence" value="ECO:0007669"/>
    <property type="project" value="TreeGrafter"/>
</dbReference>
<dbReference type="GO" id="GO:0000122">
    <property type="term" value="P:negative regulation of transcription by RNA polymerase II"/>
    <property type="evidence" value="ECO:0007669"/>
    <property type="project" value="TreeGrafter"/>
</dbReference>
<evidence type="ECO:0000256" key="2">
    <source>
        <dbReference type="ARBA" id="ARBA00022679"/>
    </source>
</evidence>
<gene>
    <name evidence="12" type="ORF">HJG63_017623</name>
</gene>
<evidence type="ECO:0000259" key="11">
    <source>
        <dbReference type="PROSITE" id="PS50305"/>
    </source>
</evidence>
<evidence type="ECO:0000256" key="1">
    <source>
        <dbReference type="ARBA" id="ARBA00012928"/>
    </source>
</evidence>
<evidence type="ECO:0000256" key="4">
    <source>
        <dbReference type="ARBA" id="ARBA00022833"/>
    </source>
</evidence>
<dbReference type="InterPro" id="IPR050134">
    <property type="entry name" value="NAD-dep_sirtuin_deacylases"/>
</dbReference>
<proteinExistence type="inferred from homology"/>
<evidence type="ECO:0000256" key="7">
    <source>
        <dbReference type="ARBA" id="ARBA00038170"/>
    </source>
</evidence>
<dbReference type="PANTHER" id="PTHR11085">
    <property type="entry name" value="NAD-DEPENDENT PROTEIN DEACYLASE SIRTUIN-5, MITOCHONDRIAL-RELATED"/>
    <property type="match status" value="1"/>
</dbReference>